<dbReference type="EMBL" id="CP022714">
    <property type="protein sequence ID" value="ASU14605.1"/>
    <property type="molecule type" value="Genomic_DNA"/>
</dbReference>
<dbReference type="PROSITE" id="PS51257">
    <property type="entry name" value="PROKAR_LIPOPROTEIN"/>
    <property type="match status" value="1"/>
</dbReference>
<dbReference type="AlphaFoldDB" id="A0A223MAN5"/>
<evidence type="ECO:0000256" key="1">
    <source>
        <dbReference type="SAM" id="MobiDB-lite"/>
    </source>
</evidence>
<gene>
    <name evidence="2" type="ORF">CIB43_00719</name>
</gene>
<organism evidence="2 3">
    <name type="scientific">Mesomycoplasma hyopneumoniae</name>
    <name type="common">Mycoplasma hyopneumoniae</name>
    <dbReference type="NCBI Taxonomy" id="2099"/>
    <lineage>
        <taxon>Bacteria</taxon>
        <taxon>Bacillati</taxon>
        <taxon>Mycoplasmatota</taxon>
        <taxon>Mycoplasmoidales</taxon>
        <taxon>Metamycoplasmataceae</taxon>
        <taxon>Mesomycoplasma</taxon>
    </lineage>
</organism>
<feature type="region of interest" description="Disordered" evidence="1">
    <location>
        <begin position="34"/>
        <end position="64"/>
    </location>
</feature>
<proteinExistence type="predicted"/>
<evidence type="ECO:0000313" key="3">
    <source>
        <dbReference type="Proteomes" id="UP000215452"/>
    </source>
</evidence>
<accession>A0A223MAN5</accession>
<dbReference type="RefSeq" id="WP_094521688.1">
    <property type="nucleotide sequence ID" value="NZ_QQRA01000038.1"/>
</dbReference>
<name>A0A223MAN5_MESHO</name>
<protein>
    <recommendedName>
        <fullName evidence="4">Lipoprotein</fullName>
    </recommendedName>
</protein>
<sequence>MLKNKTIFKQLFINTIAFVPLVALVSCGETKKETPIVKGGSDTQQQQQQQPGVQVTDPKKEEAQNKYNTINTEYQYIKNEKLKEGTDPLIKSALDTLLPKIKEILEKDKFDYVRAQTYLDVVKDRLAKFKEAIK</sequence>
<evidence type="ECO:0008006" key="4">
    <source>
        <dbReference type="Google" id="ProtNLM"/>
    </source>
</evidence>
<reference evidence="2 3" key="1">
    <citation type="submission" date="2017-08" db="EMBL/GenBank/DDBJ databases">
        <title>The complete genome sequence of a Mycoplasma hyopneumoniae isolate in Korea.</title>
        <authorList>
            <person name="Han J."/>
            <person name="Lee N."/>
        </authorList>
    </citation>
    <scope>NUCLEOTIDE SEQUENCE [LARGE SCALE GENOMIC DNA]</scope>
    <source>
        <strain evidence="2 3">KM014</strain>
    </source>
</reference>
<dbReference type="Proteomes" id="UP000215452">
    <property type="component" value="Chromosome"/>
</dbReference>
<evidence type="ECO:0000313" key="2">
    <source>
        <dbReference type="EMBL" id="ASU14605.1"/>
    </source>
</evidence>